<keyword evidence="9 12" id="KW-0413">Isomerase</keyword>
<dbReference type="UniPathway" id="UPA00126">
    <property type="reaction ID" value="UER00424"/>
</dbReference>
<dbReference type="SUPFAM" id="SSF56784">
    <property type="entry name" value="HAD-like"/>
    <property type="match status" value="1"/>
</dbReference>
<dbReference type="InterPro" id="IPR036412">
    <property type="entry name" value="HAD-like_sf"/>
</dbReference>
<keyword evidence="14" id="KW-1185">Reference proteome</keyword>
<comment type="catalytic activity">
    <reaction evidence="12">
        <text>alpha-D-mannose 1-phosphate = D-mannose 6-phosphate</text>
        <dbReference type="Rhea" id="RHEA:11140"/>
        <dbReference type="ChEBI" id="CHEBI:58409"/>
        <dbReference type="ChEBI" id="CHEBI:58735"/>
        <dbReference type="EC" id="5.4.2.8"/>
    </reaction>
</comment>
<dbReference type="Gene3D" id="3.40.50.1000">
    <property type="entry name" value="HAD superfamily/HAD-like"/>
    <property type="match status" value="1"/>
</dbReference>
<dbReference type="AlphaFoldDB" id="A0A6A4VRP4"/>
<proteinExistence type="inferred from homology"/>
<feature type="binding site" evidence="11">
    <location>
        <position position="227"/>
    </location>
    <ligand>
        <name>Mg(2+)</name>
        <dbReference type="ChEBI" id="CHEBI:18420"/>
        <label>1</label>
    </ligand>
</feature>
<feature type="binding site" evidence="10">
    <location>
        <position position="117"/>
    </location>
    <ligand>
        <name>alpha-D-mannose 1-phosphate</name>
        <dbReference type="ChEBI" id="CHEBI:58409"/>
    </ligand>
</feature>
<gene>
    <name evidence="13" type="primary">PMM_1</name>
    <name evidence="13" type="ORF">FJT64_000984</name>
</gene>
<reference evidence="13 14" key="1">
    <citation type="submission" date="2019-07" db="EMBL/GenBank/DDBJ databases">
        <title>Draft genome assembly of a fouling barnacle, Amphibalanus amphitrite (Darwin, 1854): The first reference genome for Thecostraca.</title>
        <authorList>
            <person name="Kim W."/>
        </authorList>
    </citation>
    <scope>NUCLEOTIDE SEQUENCE [LARGE SCALE GENOMIC DNA]</scope>
    <source>
        <strain evidence="13">SNU_AA5</strain>
        <tissue evidence="13">Soma without cirri and trophi</tissue>
    </source>
</reference>
<dbReference type="PANTHER" id="PTHR10466">
    <property type="entry name" value="PHOSPHOMANNOMUTASE"/>
    <property type="match status" value="1"/>
</dbReference>
<dbReference type="OrthoDB" id="10264771at2759"/>
<accession>A0A6A4VRP4</accession>
<dbReference type="GO" id="GO:0006487">
    <property type="term" value="P:protein N-linked glycosylation"/>
    <property type="evidence" value="ECO:0007669"/>
    <property type="project" value="TreeGrafter"/>
</dbReference>
<organism evidence="13 14">
    <name type="scientific">Amphibalanus amphitrite</name>
    <name type="common">Striped barnacle</name>
    <name type="synonym">Balanus amphitrite</name>
    <dbReference type="NCBI Taxonomy" id="1232801"/>
    <lineage>
        <taxon>Eukaryota</taxon>
        <taxon>Metazoa</taxon>
        <taxon>Ecdysozoa</taxon>
        <taxon>Arthropoda</taxon>
        <taxon>Crustacea</taxon>
        <taxon>Multicrustacea</taxon>
        <taxon>Cirripedia</taxon>
        <taxon>Thoracica</taxon>
        <taxon>Thoracicalcarea</taxon>
        <taxon>Balanomorpha</taxon>
        <taxon>Balanoidea</taxon>
        <taxon>Balanidae</taxon>
        <taxon>Amphibalaninae</taxon>
        <taxon>Amphibalanus</taxon>
    </lineage>
</organism>
<dbReference type="CDD" id="cd02585">
    <property type="entry name" value="HAD_PMM"/>
    <property type="match status" value="1"/>
</dbReference>
<name>A0A6A4VRP4_AMPAM</name>
<comment type="pathway">
    <text evidence="2 12">Nucleotide-sugar biosynthesis; GDP-alpha-D-mannose biosynthesis; alpha-D-mannose 1-phosphate from D-fructose 6-phosphate: step 2/2.</text>
</comment>
<feature type="binding site" evidence="10">
    <location>
        <position position="128"/>
    </location>
    <ligand>
        <name>alpha-D-mannose 1-phosphate</name>
        <dbReference type="ChEBI" id="CHEBI:58409"/>
    </ligand>
</feature>
<comment type="subunit">
    <text evidence="4 12">Homodimer.</text>
</comment>
<feature type="binding site" evidence="10">
    <location>
        <position position="185"/>
    </location>
    <ligand>
        <name>alpha-D-mannose 1-phosphate</name>
        <dbReference type="ChEBI" id="CHEBI:58409"/>
    </ligand>
</feature>
<evidence type="ECO:0000313" key="13">
    <source>
        <dbReference type="EMBL" id="KAF0292738.1"/>
    </source>
</evidence>
<feature type="binding site" evidence="10">
    <location>
        <position position="187"/>
    </location>
    <ligand>
        <name>alpha-D-mannose 1-phosphate</name>
        <dbReference type="ChEBI" id="CHEBI:58409"/>
    </ligand>
</feature>
<dbReference type="GO" id="GO:0006013">
    <property type="term" value="P:mannose metabolic process"/>
    <property type="evidence" value="ECO:0007669"/>
    <property type="project" value="TreeGrafter"/>
</dbReference>
<evidence type="ECO:0000256" key="11">
    <source>
        <dbReference type="PIRSR" id="PIRSR605002-3"/>
    </source>
</evidence>
<evidence type="ECO:0000256" key="4">
    <source>
        <dbReference type="ARBA" id="ARBA00011738"/>
    </source>
</evidence>
<sequence length="254" mass="28155">MITRTFEFFSPHEITPDMTEFLSSLREHACVGVVGGSDLPKICQQLAGGDEKAVHSMCEYVFAENGLVAFKGGELIHKADLVGKLGDEFLQRFINFTLGYLSKVQLPLKRGNFIEFRNGMINISPIGRSCSQAERDAFVVYDTEHGVRSALVAALNSEFRDANLSVCIGKVEDGREKDAGSGQISVDVFPRGWDKTYSLQFVEKEGFEAIHFFGDKTSPGGNDHAIYEDPRTVGHSVTDPSDARRQVEELLKLR</sequence>
<dbReference type="EMBL" id="VIIS01001798">
    <property type="protein sequence ID" value="KAF0292738.1"/>
    <property type="molecule type" value="Genomic_DNA"/>
</dbReference>
<comment type="function">
    <text evidence="12">Involved in the synthesis of the GDP-mannose and dolichol-phosphate-mannose required for a number of critical mannosyl transfer reactions.</text>
</comment>
<dbReference type="PANTHER" id="PTHR10466:SF0">
    <property type="entry name" value="PHOSPHOMANNOMUTASE"/>
    <property type="match status" value="1"/>
</dbReference>
<dbReference type="GO" id="GO:0009298">
    <property type="term" value="P:GDP-mannose biosynthetic process"/>
    <property type="evidence" value="ECO:0007669"/>
    <property type="project" value="UniProtKB-UniPathway"/>
</dbReference>
<dbReference type="InterPro" id="IPR005002">
    <property type="entry name" value="PMM"/>
</dbReference>
<protein>
    <recommendedName>
        <fullName evidence="5 12">Phosphomannomutase</fullName>
        <ecNumber evidence="5 12">5.4.2.8</ecNumber>
    </recommendedName>
</protein>
<dbReference type="Gene3D" id="3.30.1240.20">
    <property type="match status" value="1"/>
</dbReference>
<evidence type="ECO:0000256" key="6">
    <source>
        <dbReference type="ARBA" id="ARBA00022490"/>
    </source>
</evidence>
<dbReference type="GO" id="GO:0005829">
    <property type="term" value="C:cytosol"/>
    <property type="evidence" value="ECO:0007669"/>
    <property type="project" value="TreeGrafter"/>
</dbReference>
<keyword evidence="6 12" id="KW-0963">Cytoplasm</keyword>
<comment type="subcellular location">
    <subcellularLocation>
        <location evidence="1 12">Cytoplasm</location>
    </subcellularLocation>
</comment>
<evidence type="ECO:0000256" key="8">
    <source>
        <dbReference type="ARBA" id="ARBA00022842"/>
    </source>
</evidence>
<dbReference type="EC" id="5.4.2.8" evidence="5 12"/>
<dbReference type="InterPro" id="IPR023214">
    <property type="entry name" value="HAD_sf"/>
</dbReference>
<dbReference type="FunFam" id="3.30.1240.20:FF:000001">
    <property type="entry name" value="Phosphomannomutase"/>
    <property type="match status" value="1"/>
</dbReference>
<feature type="binding site" evidence="11">
    <location>
        <position position="232"/>
    </location>
    <ligand>
        <name>Mg(2+)</name>
        <dbReference type="ChEBI" id="CHEBI:18420"/>
        <label>2</label>
    </ligand>
</feature>
<comment type="cofactor">
    <cofactor evidence="11">
        <name>Mg(2+)</name>
        <dbReference type="ChEBI" id="CHEBI:18420"/>
    </cofactor>
</comment>
<evidence type="ECO:0000313" key="14">
    <source>
        <dbReference type="Proteomes" id="UP000440578"/>
    </source>
</evidence>
<evidence type="ECO:0000256" key="10">
    <source>
        <dbReference type="PIRSR" id="PIRSR605002-2"/>
    </source>
</evidence>
<evidence type="ECO:0000256" key="3">
    <source>
        <dbReference type="ARBA" id="ARBA00009736"/>
    </source>
</evidence>
<evidence type="ECO:0000256" key="5">
    <source>
        <dbReference type="ARBA" id="ARBA00012730"/>
    </source>
</evidence>
<comment type="caution">
    <text evidence="13">The sequence shown here is derived from an EMBL/GenBank/DDBJ whole genome shotgun (WGS) entry which is preliminary data.</text>
</comment>
<feature type="binding site" evidence="10">
    <location>
        <position position="135"/>
    </location>
    <ligand>
        <name>alpha-D-mannose 1-phosphate</name>
        <dbReference type="ChEBI" id="CHEBI:58409"/>
    </ligand>
</feature>
<dbReference type="NCBIfam" id="TIGR01484">
    <property type="entry name" value="HAD-SF-IIB"/>
    <property type="match status" value="1"/>
</dbReference>
<dbReference type="GO" id="GO:0004615">
    <property type="term" value="F:phosphomannomutase activity"/>
    <property type="evidence" value="ECO:0007669"/>
    <property type="project" value="UniProtKB-EC"/>
</dbReference>
<evidence type="ECO:0000256" key="9">
    <source>
        <dbReference type="ARBA" id="ARBA00023235"/>
    </source>
</evidence>
<keyword evidence="7 11" id="KW-0479">Metal-binding</keyword>
<feature type="binding site" evidence="11">
    <location>
        <position position="215"/>
    </location>
    <ligand>
        <name>Mg(2+)</name>
        <dbReference type="ChEBI" id="CHEBI:18420"/>
        <label>1</label>
    </ligand>
</feature>
<evidence type="ECO:0000256" key="1">
    <source>
        <dbReference type="ARBA" id="ARBA00004496"/>
    </source>
</evidence>
<dbReference type="InterPro" id="IPR006379">
    <property type="entry name" value="HAD-SF_hydro_IIB"/>
</dbReference>
<dbReference type="Proteomes" id="UP000440578">
    <property type="component" value="Unassembled WGS sequence"/>
</dbReference>
<dbReference type="Pfam" id="PF03332">
    <property type="entry name" value="PMM"/>
    <property type="match status" value="1"/>
</dbReference>
<feature type="binding site" evidence="11">
    <location>
        <position position="229"/>
    </location>
    <ligand>
        <name>Mg(2+)</name>
        <dbReference type="ChEBI" id="CHEBI:18420"/>
        <label>1</label>
    </ligand>
</feature>
<keyword evidence="8 11" id="KW-0460">Magnesium</keyword>
<evidence type="ECO:0000256" key="7">
    <source>
        <dbReference type="ARBA" id="ARBA00022723"/>
    </source>
</evidence>
<comment type="similarity">
    <text evidence="3 12">Belongs to the eukaryotic PMM family.</text>
</comment>
<dbReference type="GO" id="GO:0046872">
    <property type="term" value="F:metal ion binding"/>
    <property type="evidence" value="ECO:0007669"/>
    <property type="project" value="UniProtKB-KW"/>
</dbReference>
<dbReference type="InterPro" id="IPR043169">
    <property type="entry name" value="PMM_cap"/>
</dbReference>
<evidence type="ECO:0000256" key="12">
    <source>
        <dbReference type="RuleBase" id="RU361118"/>
    </source>
</evidence>
<evidence type="ECO:0000256" key="2">
    <source>
        <dbReference type="ARBA" id="ARBA00004699"/>
    </source>
</evidence>